<protein>
    <submittedName>
        <fullName evidence="6">Flagellar hook-associated protein FlgL</fullName>
    </submittedName>
</protein>
<proteinExistence type="inferred from homology"/>
<dbReference type="InterPro" id="IPR013384">
    <property type="entry name" value="Flagell_FlgL"/>
</dbReference>
<evidence type="ECO:0000259" key="4">
    <source>
        <dbReference type="Pfam" id="PF00669"/>
    </source>
</evidence>
<evidence type="ECO:0000259" key="5">
    <source>
        <dbReference type="Pfam" id="PF00700"/>
    </source>
</evidence>
<dbReference type="InterPro" id="IPR001029">
    <property type="entry name" value="Flagellin_N"/>
</dbReference>
<comment type="subcellular location">
    <subcellularLocation>
        <location evidence="1">Bacterial flagellum</location>
    </subcellularLocation>
</comment>
<reference evidence="6 7" key="1">
    <citation type="submission" date="2019-02" db="EMBL/GenBank/DDBJ databases">
        <title>Ureibacillus thermophilus.</title>
        <authorList>
            <person name="Sunny J.S."/>
            <person name="Natarajan A."/>
            <person name="Saleena L.M."/>
        </authorList>
    </citation>
    <scope>NUCLEOTIDE SEQUENCE [LARGE SCALE GENOMIC DNA]</scope>
    <source>
        <strain evidence="6 7">LM102</strain>
    </source>
</reference>
<sequence length="288" mass="32192">MRVTQSMLSNNMLRNLSNSYAKIGKYQDQITTGRKFTRPSEDPVATVKGMSYRTDLNKTEQFTRNLQTVNTWLDTTDDALDQVGNALQRVKELIVQAANDTNTPDDRQKIQEEINQIKKHLRDLANTKVSDKYIFSGTNTFTPVFDSSGNVNEHSVSIEVFDGITLNVNIAGKTLFGNIDTFMNDFSKTLLDPNSSGEDISKKLGDLDNHISAVLAARADVGARQNRVELMTNRLSSHEINITKRLSENEDVDYAEAITKMITSESIHQAALSVGAKIIQQTLVDFIR</sequence>
<evidence type="ECO:0000256" key="3">
    <source>
        <dbReference type="ARBA" id="ARBA00023143"/>
    </source>
</evidence>
<feature type="domain" description="Flagellin C-terminal" evidence="5">
    <location>
        <begin position="207"/>
        <end position="286"/>
    </location>
</feature>
<dbReference type="EMBL" id="CP036528">
    <property type="protein sequence ID" value="QBK25341.1"/>
    <property type="molecule type" value="Genomic_DNA"/>
</dbReference>
<dbReference type="GO" id="GO:0009424">
    <property type="term" value="C:bacterial-type flagellum hook"/>
    <property type="evidence" value="ECO:0007669"/>
    <property type="project" value="InterPro"/>
</dbReference>
<dbReference type="InterPro" id="IPR001492">
    <property type="entry name" value="Flagellin"/>
</dbReference>
<keyword evidence="7" id="KW-1185">Reference proteome</keyword>
<evidence type="ECO:0000256" key="1">
    <source>
        <dbReference type="ARBA" id="ARBA00004365"/>
    </source>
</evidence>
<dbReference type="Pfam" id="PF00700">
    <property type="entry name" value="Flagellin_C"/>
    <property type="match status" value="1"/>
</dbReference>
<evidence type="ECO:0000313" key="7">
    <source>
        <dbReference type="Proteomes" id="UP000291151"/>
    </source>
</evidence>
<dbReference type="SUPFAM" id="SSF64518">
    <property type="entry name" value="Phase 1 flagellin"/>
    <property type="match status" value="1"/>
</dbReference>
<dbReference type="KEGG" id="uth:DKZ56_05415"/>
<dbReference type="GO" id="GO:0071973">
    <property type="term" value="P:bacterial-type flagellum-dependent cell motility"/>
    <property type="evidence" value="ECO:0007669"/>
    <property type="project" value="InterPro"/>
</dbReference>
<accession>A0A4P6UT95</accession>
<dbReference type="AlphaFoldDB" id="A0A4P6UT95"/>
<dbReference type="NCBIfam" id="TIGR02550">
    <property type="entry name" value="flagell_flgL"/>
    <property type="match status" value="1"/>
</dbReference>
<dbReference type="InterPro" id="IPR046358">
    <property type="entry name" value="Flagellin_C"/>
</dbReference>
<evidence type="ECO:0000256" key="2">
    <source>
        <dbReference type="ARBA" id="ARBA00005709"/>
    </source>
</evidence>
<dbReference type="Pfam" id="PF00669">
    <property type="entry name" value="Flagellin_N"/>
    <property type="match status" value="1"/>
</dbReference>
<dbReference type="GO" id="GO:0005198">
    <property type="term" value="F:structural molecule activity"/>
    <property type="evidence" value="ECO:0007669"/>
    <property type="project" value="InterPro"/>
</dbReference>
<gene>
    <name evidence="6" type="primary">flgL</name>
    <name evidence="6" type="ORF">DKZ56_05415</name>
</gene>
<dbReference type="PRINTS" id="PR00207">
    <property type="entry name" value="FLAGELLIN"/>
</dbReference>
<organism evidence="6 7">
    <name type="scientific">Ureibacillus thermophilus</name>
    <dbReference type="NCBI Taxonomy" id="367743"/>
    <lineage>
        <taxon>Bacteria</taxon>
        <taxon>Bacillati</taxon>
        <taxon>Bacillota</taxon>
        <taxon>Bacilli</taxon>
        <taxon>Bacillales</taxon>
        <taxon>Caryophanaceae</taxon>
        <taxon>Ureibacillus</taxon>
    </lineage>
</organism>
<evidence type="ECO:0000313" key="6">
    <source>
        <dbReference type="EMBL" id="QBK25341.1"/>
    </source>
</evidence>
<keyword evidence="6" id="KW-0969">Cilium</keyword>
<dbReference type="Proteomes" id="UP000291151">
    <property type="component" value="Chromosome"/>
</dbReference>
<dbReference type="RefSeq" id="WP_208651728.1">
    <property type="nucleotide sequence ID" value="NZ_CP036528.1"/>
</dbReference>
<comment type="similarity">
    <text evidence="2">Belongs to the bacterial flagellin family.</text>
</comment>
<dbReference type="Gene3D" id="1.20.1330.10">
    <property type="entry name" value="f41 fragment of flagellin, N-terminal domain"/>
    <property type="match status" value="1"/>
</dbReference>
<name>A0A4P6UT95_9BACL</name>
<keyword evidence="6" id="KW-0966">Cell projection</keyword>
<dbReference type="PANTHER" id="PTHR42792">
    <property type="entry name" value="FLAGELLIN"/>
    <property type="match status" value="1"/>
</dbReference>
<keyword evidence="3" id="KW-0975">Bacterial flagellum</keyword>
<dbReference type="PANTHER" id="PTHR42792:SF1">
    <property type="entry name" value="FLAGELLAR HOOK-ASSOCIATED PROTEIN 3"/>
    <property type="match status" value="1"/>
</dbReference>
<feature type="domain" description="Flagellin N-terminal" evidence="4">
    <location>
        <begin position="5"/>
        <end position="140"/>
    </location>
</feature>
<keyword evidence="6" id="KW-0282">Flagellum</keyword>